<proteinExistence type="inferred from homology"/>
<name>A0A2A4HN23_9GAMM</name>
<keyword evidence="7" id="KW-0560">Oxidoreductase</keyword>
<dbReference type="GO" id="GO:0070968">
    <property type="term" value="F:pyrroloquinoline quinone binding"/>
    <property type="evidence" value="ECO:0007669"/>
    <property type="project" value="UniProtKB-ARBA"/>
</dbReference>
<evidence type="ECO:0000256" key="13">
    <source>
        <dbReference type="SAM" id="MobiDB-lite"/>
    </source>
</evidence>
<feature type="active site" description="Proton acceptor" evidence="9">
    <location>
        <position position="360"/>
    </location>
</feature>
<evidence type="ECO:0000256" key="7">
    <source>
        <dbReference type="ARBA" id="ARBA00023002"/>
    </source>
</evidence>
<keyword evidence="3 11" id="KW-0479">Metal-binding</keyword>
<accession>A0A2A4HN23</accession>
<dbReference type="InterPro" id="IPR034119">
    <property type="entry name" value="ADHI"/>
</dbReference>
<keyword evidence="11" id="KW-0106">Calcium</keyword>
<evidence type="ECO:0000259" key="15">
    <source>
        <dbReference type="Pfam" id="PF01011"/>
    </source>
</evidence>
<evidence type="ECO:0000256" key="2">
    <source>
        <dbReference type="ARBA" id="ARBA00008156"/>
    </source>
</evidence>
<feature type="domain" description="Pyrrolo-quinoline quinone repeat" evidence="15">
    <location>
        <begin position="64"/>
        <end position="403"/>
    </location>
</feature>
<dbReference type="FunFam" id="2.140.10.10:FF:000003">
    <property type="entry name" value="Methanol dehydrogenase, large subunit"/>
    <property type="match status" value="1"/>
</dbReference>
<feature type="binding site" evidence="11">
    <location>
        <position position="223"/>
    </location>
    <ligand>
        <name>Ca(2+)</name>
        <dbReference type="ChEBI" id="CHEBI:29108"/>
    </ligand>
</feature>
<evidence type="ECO:0000256" key="11">
    <source>
        <dbReference type="PIRSR" id="PIRSR617512-3"/>
    </source>
</evidence>
<dbReference type="GO" id="GO:0016614">
    <property type="term" value="F:oxidoreductase activity, acting on CH-OH group of donors"/>
    <property type="evidence" value="ECO:0007669"/>
    <property type="project" value="InterPro"/>
</dbReference>
<feature type="binding site" evidence="10">
    <location>
        <begin position="457"/>
        <end position="458"/>
    </location>
    <ligand>
        <name>pyrroloquinoline quinone</name>
        <dbReference type="ChEBI" id="CHEBI:58442"/>
    </ligand>
</feature>
<dbReference type="InterPro" id="IPR011047">
    <property type="entry name" value="Quinoprotein_ADH-like_sf"/>
</dbReference>
<dbReference type="NCBIfam" id="TIGR03075">
    <property type="entry name" value="PQQ_enz_alc_DH"/>
    <property type="match status" value="1"/>
</dbReference>
<keyword evidence="6 10" id="KW-0634">PQQ</keyword>
<dbReference type="InterPro" id="IPR002372">
    <property type="entry name" value="PQQ_rpt_dom"/>
</dbReference>
<dbReference type="GO" id="GO:0030288">
    <property type="term" value="C:outer membrane-bounded periplasmic space"/>
    <property type="evidence" value="ECO:0007669"/>
    <property type="project" value="InterPro"/>
</dbReference>
<dbReference type="EMBL" id="NWUX01000009">
    <property type="protein sequence ID" value="PCF95454.1"/>
    <property type="molecule type" value="Genomic_DNA"/>
</dbReference>
<dbReference type="Proteomes" id="UP000218677">
    <property type="component" value="Unassembled WGS sequence"/>
</dbReference>
<evidence type="ECO:0000313" key="17">
    <source>
        <dbReference type="Proteomes" id="UP000218677"/>
    </source>
</evidence>
<sequence length="633" mass="69801">MTYASNNNTLVRKISWPFRLRTLTAAVAYASALGVGGVAMTANASQVTWDDILNDHNNTETVLMYGMGVKAQRYSPLDQINADNVAMLSPAWSHSFGDEMQRGQESQALIHDGVIYVTGSYSRIFAIDARTGQRLWSYNHRLPSDIRPCCDVVNRGAAIYGDKVFFGTLDAGIVALNKDTGDVVWRERFGDHRSGYTMTGAPTVVEDQETGRVMLIHGSSGNEFGIVGKLYARDVETGEEIWMRPFVEGHVGRLNGEESTPTGDASAPSWPDDPDSETGKVQSWSQGGGAPWQSASFDPDTNTIIIGAGNPAPWNGWARTSEDGDPADYDSLYTSGQLGIDPSTGEVKWFYQHTPNDTWDFSGNNEIVLFEYEDESGQTVNAGAHADRNGFFYITDRTNGELINAFPFVDNITWATHIDLETGRPVEVEGQRPARLEEGETRSEVVEVSPPFLGGKNWNPMAYSQDTGLFYVPGNHWKEDYWTEEVEYVEGAAYLGMGFRIKRMYDDHVGILRAVDPLTGEFAWEHKEPMPLWAGVLATHGNLVFTGTGDGYFKAFHAETGEELWKFQVGTGIISPPITWEMDGEQYIGVTAGYGGAVPLWGGDMADLTRPIAQGGSFWVFKLPSFVQDLANR</sequence>
<organism evidence="16 17">
    <name type="scientific">Vreelandella nigrificans</name>
    <dbReference type="NCBI Taxonomy" id="2042704"/>
    <lineage>
        <taxon>Bacteria</taxon>
        <taxon>Pseudomonadati</taxon>
        <taxon>Pseudomonadota</taxon>
        <taxon>Gammaproteobacteria</taxon>
        <taxon>Oceanospirillales</taxon>
        <taxon>Halomonadaceae</taxon>
        <taxon>Vreelandella</taxon>
    </lineage>
</organism>
<comment type="cofactor">
    <cofactor evidence="11">
        <name>Ca(2+)</name>
        <dbReference type="ChEBI" id="CHEBI:29108"/>
    </cofactor>
    <text evidence="11">Binds 1 Ca(2+) ion per subunit.</text>
</comment>
<dbReference type="Gene3D" id="2.140.10.10">
    <property type="entry name" value="Quinoprotein alcohol dehydrogenase-like superfamily"/>
    <property type="match status" value="1"/>
</dbReference>
<evidence type="ECO:0000256" key="12">
    <source>
        <dbReference type="PIRSR" id="PIRSR617512-4"/>
    </source>
</evidence>
<evidence type="ECO:0000256" key="9">
    <source>
        <dbReference type="PIRSR" id="PIRSR617512-1"/>
    </source>
</evidence>
<evidence type="ECO:0000256" key="6">
    <source>
        <dbReference type="ARBA" id="ARBA00022891"/>
    </source>
</evidence>
<keyword evidence="5" id="KW-0574">Periplasm</keyword>
<gene>
    <name evidence="16" type="ORF">CPA45_11860</name>
</gene>
<feature type="domain" description="Pyrrolo-quinoline quinone repeat" evidence="15">
    <location>
        <begin position="504"/>
        <end position="588"/>
    </location>
</feature>
<dbReference type="InterPro" id="IPR001479">
    <property type="entry name" value="Quinoprotein_DH_CS"/>
</dbReference>
<comment type="subcellular location">
    <subcellularLocation>
        <location evidence="1">Periplasm</location>
    </subcellularLocation>
</comment>
<dbReference type="PANTHER" id="PTHR32303">
    <property type="entry name" value="QUINOPROTEIN ALCOHOL DEHYDROGENASE (CYTOCHROME C)"/>
    <property type="match status" value="1"/>
</dbReference>
<evidence type="ECO:0000256" key="1">
    <source>
        <dbReference type="ARBA" id="ARBA00004418"/>
    </source>
</evidence>
<dbReference type="OrthoDB" id="9794322at2"/>
<dbReference type="GO" id="GO:0016020">
    <property type="term" value="C:membrane"/>
    <property type="evidence" value="ECO:0007669"/>
    <property type="project" value="InterPro"/>
</dbReference>
<evidence type="ECO:0000256" key="4">
    <source>
        <dbReference type="ARBA" id="ARBA00022729"/>
    </source>
</evidence>
<feature type="region of interest" description="Disordered" evidence="13">
    <location>
        <begin position="253"/>
        <end position="302"/>
    </location>
</feature>
<evidence type="ECO:0000256" key="14">
    <source>
        <dbReference type="SAM" id="SignalP"/>
    </source>
</evidence>
<feature type="binding site" evidence="10">
    <location>
        <position position="155"/>
    </location>
    <ligand>
        <name>pyrroloquinoline quinone</name>
        <dbReference type="ChEBI" id="CHEBI:58442"/>
    </ligand>
</feature>
<dbReference type="GO" id="GO:0005509">
    <property type="term" value="F:calcium ion binding"/>
    <property type="evidence" value="ECO:0007669"/>
    <property type="project" value="InterPro"/>
</dbReference>
<dbReference type="InterPro" id="IPR018391">
    <property type="entry name" value="PQQ_b-propeller_rpt"/>
</dbReference>
<reference evidence="17" key="1">
    <citation type="submission" date="2017-09" db="EMBL/GenBank/DDBJ databases">
        <authorList>
            <person name="Cho G.-S."/>
            <person name="Oguntoyinbo F.A."/>
            <person name="Cnockaert M."/>
            <person name="Kabisch J."/>
            <person name="Neve H."/>
            <person name="Bockelmann W."/>
            <person name="Wenning M."/>
            <person name="Franz C.M."/>
            <person name="Vandamme P."/>
        </authorList>
    </citation>
    <scope>NUCLEOTIDE SEQUENCE [LARGE SCALE GENOMIC DNA]</scope>
    <source>
        <strain evidence="17">MBT G8648</strain>
    </source>
</reference>
<dbReference type="SUPFAM" id="SSF50998">
    <property type="entry name" value="Quinoprotein alcohol dehydrogenase-like"/>
    <property type="match status" value="1"/>
</dbReference>
<dbReference type="AlphaFoldDB" id="A0A2A4HN23"/>
<comment type="cofactor">
    <cofactor evidence="10">
        <name>pyrroloquinoline quinone</name>
        <dbReference type="ChEBI" id="CHEBI:58442"/>
    </cofactor>
    <text evidence="10">Binds 1 PQQ group per subunit.</text>
</comment>
<feature type="disulfide bond" evidence="12">
    <location>
        <begin position="149"/>
        <end position="150"/>
    </location>
</feature>
<evidence type="ECO:0000256" key="5">
    <source>
        <dbReference type="ARBA" id="ARBA00022764"/>
    </source>
</evidence>
<comment type="caution">
    <text evidence="16">The sequence shown here is derived from an EMBL/GenBank/DDBJ whole genome shotgun (WGS) entry which is preliminary data.</text>
</comment>
<dbReference type="CDD" id="cd10277">
    <property type="entry name" value="PQQ_ADH_I"/>
    <property type="match status" value="1"/>
</dbReference>
<dbReference type="PANTHER" id="PTHR32303:SF20">
    <property type="entry name" value="QUINOPROTEIN ETHANOL DEHYDROGENASE"/>
    <property type="match status" value="1"/>
</dbReference>
<dbReference type="InterPro" id="IPR017512">
    <property type="entry name" value="PQQ_MeOH/EtOH_DH"/>
</dbReference>
<dbReference type="Pfam" id="PF01011">
    <property type="entry name" value="PQQ"/>
    <property type="match status" value="2"/>
</dbReference>
<keyword evidence="17" id="KW-1185">Reference proteome</keyword>
<feature type="binding site" evidence="10">
    <location>
        <position position="105"/>
    </location>
    <ligand>
        <name>pyrroloquinoline quinone</name>
        <dbReference type="ChEBI" id="CHEBI:58442"/>
    </ligand>
</feature>
<keyword evidence="8 12" id="KW-1015">Disulfide bond</keyword>
<dbReference type="GO" id="GO:0020037">
    <property type="term" value="F:heme binding"/>
    <property type="evidence" value="ECO:0007669"/>
    <property type="project" value="UniProtKB-ARBA"/>
</dbReference>
<feature type="binding site" evidence="11">
    <location>
        <position position="360"/>
    </location>
    <ligand>
        <name>Ca(2+)</name>
        <dbReference type="ChEBI" id="CHEBI:29108"/>
    </ligand>
</feature>
<protein>
    <submittedName>
        <fullName evidence="16">PQQ-dependent dehydrogenase, methanol/ethanol family</fullName>
    </submittedName>
</protein>
<dbReference type="PROSITE" id="PS00364">
    <property type="entry name" value="BACTERIAL_PQQ_2"/>
    <property type="match status" value="1"/>
</dbReference>
<evidence type="ECO:0000256" key="8">
    <source>
        <dbReference type="ARBA" id="ARBA00023157"/>
    </source>
</evidence>
<feature type="compositionally biased region" description="Polar residues" evidence="13">
    <location>
        <begin position="293"/>
        <end position="302"/>
    </location>
</feature>
<comment type="similarity">
    <text evidence="2">Belongs to the bacterial PQQ dehydrogenase family.</text>
</comment>
<evidence type="ECO:0000313" key="16">
    <source>
        <dbReference type="EMBL" id="PCF95454.1"/>
    </source>
</evidence>
<feature type="binding site" evidence="10">
    <location>
        <position position="199"/>
    </location>
    <ligand>
        <name>pyrroloquinoline quinone</name>
        <dbReference type="ChEBI" id="CHEBI:58442"/>
    </ligand>
</feature>
<feature type="chain" id="PRO_5013127962" evidence="14">
    <location>
        <begin position="45"/>
        <end position="633"/>
    </location>
</feature>
<feature type="binding site" evidence="11">
    <location>
        <position position="310"/>
    </location>
    <ligand>
        <name>Ca(2+)</name>
        <dbReference type="ChEBI" id="CHEBI:29108"/>
    </ligand>
</feature>
<evidence type="ECO:0000256" key="10">
    <source>
        <dbReference type="PIRSR" id="PIRSR617512-2"/>
    </source>
</evidence>
<keyword evidence="4 14" id="KW-0732">Signal</keyword>
<feature type="signal peptide" evidence="14">
    <location>
        <begin position="1"/>
        <end position="44"/>
    </location>
</feature>
<dbReference type="SMART" id="SM00564">
    <property type="entry name" value="PQQ"/>
    <property type="match status" value="6"/>
</dbReference>
<evidence type="ECO:0000256" key="3">
    <source>
        <dbReference type="ARBA" id="ARBA00022723"/>
    </source>
</evidence>